<feature type="signal peptide" evidence="1">
    <location>
        <begin position="1"/>
        <end position="23"/>
    </location>
</feature>
<feature type="chain" id="PRO_5028325970" evidence="1">
    <location>
        <begin position="24"/>
        <end position="245"/>
    </location>
</feature>
<evidence type="ECO:0000313" key="2">
    <source>
        <dbReference type="EMBL" id="CAA6827783.1"/>
    </source>
</evidence>
<keyword evidence="1" id="KW-0732">Signal</keyword>
<proteinExistence type="predicted"/>
<protein>
    <submittedName>
        <fullName evidence="2">PEBP family protein</fullName>
    </submittedName>
</protein>
<organism evidence="2">
    <name type="scientific">uncultured Thiotrichaceae bacterium</name>
    <dbReference type="NCBI Taxonomy" id="298394"/>
    <lineage>
        <taxon>Bacteria</taxon>
        <taxon>Pseudomonadati</taxon>
        <taxon>Pseudomonadota</taxon>
        <taxon>Gammaproteobacteria</taxon>
        <taxon>Thiotrichales</taxon>
        <taxon>Thiotrichaceae</taxon>
        <taxon>environmental samples</taxon>
    </lineage>
</organism>
<sequence length="245" mass="26888">MIKNNRALLLGTLCCLTPGACNGANSAQAENKPSVATGKHAPDLKDKHNLKLEAWADNWFAAYIGEDLLIEDSVSITTERSFNAESITFAASYPIQLNLILKDFKQNDSGLEYIGARNQQMGDGGFILQITDTDTQQVIAVSDKSWKCDVLHKAPLDKSCESESNPVAGEGVCTFTSKDAPANWLRNDFDDSAWANATEHTVASVSPKRGYNDIKWDNTAQLIWGDDLEQDNTLICRTTIENPSE</sequence>
<gene>
    <name evidence="2" type="ORF">HELGO_WM48616</name>
</gene>
<evidence type="ECO:0000256" key="1">
    <source>
        <dbReference type="SAM" id="SignalP"/>
    </source>
</evidence>
<name>A0A6S6UJX0_9GAMM</name>
<dbReference type="Gene3D" id="2.60.120.260">
    <property type="entry name" value="Galactose-binding domain-like"/>
    <property type="match status" value="1"/>
</dbReference>
<reference evidence="2" key="1">
    <citation type="submission" date="2020-01" db="EMBL/GenBank/DDBJ databases">
        <authorList>
            <person name="Meier V. D."/>
            <person name="Meier V D."/>
        </authorList>
    </citation>
    <scope>NUCLEOTIDE SEQUENCE</scope>
    <source>
        <strain evidence="2">HLG_WM_MAG_09</strain>
    </source>
</reference>
<dbReference type="AlphaFoldDB" id="A0A6S6UJX0"/>
<dbReference type="EMBL" id="CACVAT010000449">
    <property type="protein sequence ID" value="CAA6827783.1"/>
    <property type="molecule type" value="Genomic_DNA"/>
</dbReference>
<accession>A0A6S6UJX0</accession>